<evidence type="ECO:0000313" key="3">
    <source>
        <dbReference type="Proteomes" id="UP000826254"/>
    </source>
</evidence>
<dbReference type="AlphaFoldDB" id="A0A8T8WI75"/>
<evidence type="ECO:0000259" key="1">
    <source>
        <dbReference type="Pfam" id="PF18545"/>
    </source>
</evidence>
<evidence type="ECO:0000313" key="2">
    <source>
        <dbReference type="EMBL" id="QZP39496.1"/>
    </source>
</evidence>
<protein>
    <recommendedName>
        <fullName evidence="1">Halobacterial output domain-containing protein</fullName>
    </recommendedName>
</protein>
<keyword evidence="3" id="KW-1185">Reference proteome</keyword>
<dbReference type="KEGG" id="hmp:K6T50_18125"/>
<dbReference type="InterPro" id="IPR040624">
    <property type="entry name" value="HalOD1"/>
</dbReference>
<sequence length="78" mass="8555">MDQSLVVEVVEAIAHAKGADRDEVDRPLQEFIDVDAIQLLASHDSASWTLSFELPNHNVTITSDGLVLVDGARENIWA</sequence>
<proteinExistence type="predicted"/>
<geneLocation type="plasmid" evidence="2 3">
    <name>unnamed2</name>
</geneLocation>
<organism evidence="2 3">
    <name type="scientific">Halobaculum magnesiiphilum</name>
    <dbReference type="NCBI Taxonomy" id="1017351"/>
    <lineage>
        <taxon>Archaea</taxon>
        <taxon>Methanobacteriati</taxon>
        <taxon>Methanobacteriota</taxon>
        <taxon>Stenosarchaea group</taxon>
        <taxon>Halobacteria</taxon>
        <taxon>Halobacteriales</taxon>
        <taxon>Haloferacaceae</taxon>
        <taxon>Halobaculum</taxon>
    </lineage>
</organism>
<accession>A0A8T8WI75</accession>
<dbReference type="Proteomes" id="UP000826254">
    <property type="component" value="Plasmid unnamed2"/>
</dbReference>
<dbReference type="Pfam" id="PF18545">
    <property type="entry name" value="HalOD1"/>
    <property type="match status" value="1"/>
</dbReference>
<feature type="domain" description="Halobacterial output" evidence="1">
    <location>
        <begin position="2"/>
        <end position="70"/>
    </location>
</feature>
<dbReference type="GeneID" id="67180101"/>
<keyword evidence="2" id="KW-0614">Plasmid</keyword>
<gene>
    <name evidence="2" type="ORF">K6T50_18125</name>
</gene>
<reference evidence="2 3" key="1">
    <citation type="journal article" date="2021" name="Int. J. Syst. Evol. Microbiol.">
        <title>Halobaculum halophilum sp. nov. and Halobaculum salinum sp. nov., isolated from salt lake and saline soil.</title>
        <authorList>
            <person name="Cui H.L."/>
            <person name="Shi X.W."/>
            <person name="Yin X.M."/>
            <person name="Yang X.Y."/>
            <person name="Hou J."/>
            <person name="Zhu L."/>
        </authorList>
    </citation>
    <scope>NUCLEOTIDE SEQUENCE [LARGE SCALE GENOMIC DNA]</scope>
    <source>
        <strain evidence="2 3">NBRC 109044</strain>
    </source>
</reference>
<name>A0A8T8WI75_9EURY</name>
<dbReference type="RefSeq" id="WP_222609245.1">
    <property type="nucleotide sequence ID" value="NZ_CP081960.1"/>
</dbReference>
<dbReference type="EMBL" id="CP081960">
    <property type="protein sequence ID" value="QZP39496.1"/>
    <property type="molecule type" value="Genomic_DNA"/>
</dbReference>